<dbReference type="EC" id="1.1.-.-" evidence="5"/>
<reference evidence="6" key="1">
    <citation type="journal article" date="2019" name="Int. J. Syst. Evol. Microbiol.">
        <title>The Global Catalogue of Microorganisms (GCM) 10K type strain sequencing project: providing services to taxonomists for standard genome sequencing and annotation.</title>
        <authorList>
            <consortium name="The Broad Institute Genomics Platform"/>
            <consortium name="The Broad Institute Genome Sequencing Center for Infectious Disease"/>
            <person name="Wu L."/>
            <person name="Ma J."/>
        </authorList>
    </citation>
    <scope>NUCLEOTIDE SEQUENCE [LARGE SCALE GENOMIC DNA]</scope>
    <source>
        <strain evidence="6">CCUG 60742</strain>
    </source>
</reference>
<dbReference type="Pfam" id="PF03446">
    <property type="entry name" value="NAD_binding_2"/>
    <property type="match status" value="1"/>
</dbReference>
<name>A0ABW2ZA06_9SPHI</name>
<feature type="domain" description="3-hydroxyisobutyrate dehydrogenase-like NAD-binding" evidence="4">
    <location>
        <begin position="168"/>
        <end position="283"/>
    </location>
</feature>
<dbReference type="RefSeq" id="WP_377137921.1">
    <property type="nucleotide sequence ID" value="NZ_JBHTIA010000003.1"/>
</dbReference>
<dbReference type="SUPFAM" id="SSF51735">
    <property type="entry name" value="NAD(P)-binding Rossmann-fold domains"/>
    <property type="match status" value="1"/>
</dbReference>
<dbReference type="InterPro" id="IPR006115">
    <property type="entry name" value="6PGDH_NADP-bd"/>
</dbReference>
<keyword evidence="2" id="KW-0520">NAD</keyword>
<gene>
    <name evidence="5" type="ORF">ACFQZI_02175</name>
</gene>
<accession>A0ABW2ZA06</accession>
<organism evidence="5 6">
    <name type="scientific">Mucilaginibacter lutimaris</name>
    <dbReference type="NCBI Taxonomy" id="931629"/>
    <lineage>
        <taxon>Bacteria</taxon>
        <taxon>Pseudomonadati</taxon>
        <taxon>Bacteroidota</taxon>
        <taxon>Sphingobacteriia</taxon>
        <taxon>Sphingobacteriales</taxon>
        <taxon>Sphingobacteriaceae</taxon>
        <taxon>Mucilaginibacter</taxon>
    </lineage>
</organism>
<evidence type="ECO:0000313" key="5">
    <source>
        <dbReference type="EMBL" id="MFD0763643.1"/>
    </source>
</evidence>
<dbReference type="InterPro" id="IPR029154">
    <property type="entry name" value="HIBADH-like_NADP-bd"/>
</dbReference>
<dbReference type="InterPro" id="IPR013328">
    <property type="entry name" value="6PGD_dom2"/>
</dbReference>
<dbReference type="GO" id="GO:0016491">
    <property type="term" value="F:oxidoreductase activity"/>
    <property type="evidence" value="ECO:0007669"/>
    <property type="project" value="UniProtKB-KW"/>
</dbReference>
<evidence type="ECO:0000256" key="2">
    <source>
        <dbReference type="ARBA" id="ARBA00023027"/>
    </source>
</evidence>
<evidence type="ECO:0000256" key="1">
    <source>
        <dbReference type="ARBA" id="ARBA00023002"/>
    </source>
</evidence>
<proteinExistence type="predicted"/>
<dbReference type="InterPro" id="IPR051265">
    <property type="entry name" value="HIBADH-related_NP60_sf"/>
</dbReference>
<dbReference type="Gene3D" id="3.40.50.720">
    <property type="entry name" value="NAD(P)-binding Rossmann-like Domain"/>
    <property type="match status" value="1"/>
</dbReference>
<dbReference type="PIRSF" id="PIRSF000103">
    <property type="entry name" value="HIBADH"/>
    <property type="match status" value="1"/>
</dbReference>
<feature type="domain" description="6-phosphogluconate dehydrogenase NADP-binding" evidence="3">
    <location>
        <begin position="6"/>
        <end position="162"/>
    </location>
</feature>
<keyword evidence="6" id="KW-1185">Reference proteome</keyword>
<dbReference type="InterPro" id="IPR036291">
    <property type="entry name" value="NAD(P)-bd_dom_sf"/>
</dbReference>
<dbReference type="Pfam" id="PF14833">
    <property type="entry name" value="NAD_binding_11"/>
    <property type="match status" value="1"/>
</dbReference>
<dbReference type="Proteomes" id="UP001597073">
    <property type="component" value="Unassembled WGS sequence"/>
</dbReference>
<sequence>MTSTTKIGWIGLGLMGNPMSQQLLKAGYEVTVYNRHKNKEAVLKEQGAGTATTPKQLLHQTDVVIIMVTDDKAINEIFTGEEGLLKADVGGKVIINMSTVSPAISKKMAALCKAQGLNYLDAPVSGSVKQAETAQLVIMVGGEADVFEQVKPVLETIGKLAVNVGETGSGNAAKLAINTLLSFYTQGLAEAIILAKNNGIAPETLLNLIGNAAIANPYTKLKGDAIVNDNFKAAFSLNNIVKDLKLSRDIGLTTPLGEAALKTFEAASANFGDDDLIAIYKYLEANK</sequence>
<evidence type="ECO:0000313" key="6">
    <source>
        <dbReference type="Proteomes" id="UP001597073"/>
    </source>
</evidence>
<evidence type="ECO:0000259" key="3">
    <source>
        <dbReference type="Pfam" id="PF03446"/>
    </source>
</evidence>
<protein>
    <submittedName>
        <fullName evidence="5">NAD(P)-dependent oxidoreductase</fullName>
        <ecNumber evidence="5">1.1.-.-</ecNumber>
    </submittedName>
</protein>
<keyword evidence="1 5" id="KW-0560">Oxidoreductase</keyword>
<dbReference type="PANTHER" id="PTHR43580">
    <property type="entry name" value="OXIDOREDUCTASE GLYR1-RELATED"/>
    <property type="match status" value="1"/>
</dbReference>
<dbReference type="InterPro" id="IPR008927">
    <property type="entry name" value="6-PGluconate_DH-like_C_sf"/>
</dbReference>
<dbReference type="Gene3D" id="1.10.1040.10">
    <property type="entry name" value="N-(1-d-carboxylethyl)-l-norvaline Dehydrogenase, domain 2"/>
    <property type="match status" value="1"/>
</dbReference>
<evidence type="ECO:0000259" key="4">
    <source>
        <dbReference type="Pfam" id="PF14833"/>
    </source>
</evidence>
<dbReference type="SUPFAM" id="SSF48179">
    <property type="entry name" value="6-phosphogluconate dehydrogenase C-terminal domain-like"/>
    <property type="match status" value="1"/>
</dbReference>
<dbReference type="PANTHER" id="PTHR43580:SF2">
    <property type="entry name" value="CYTOKINE-LIKE NUCLEAR FACTOR N-PAC"/>
    <property type="match status" value="1"/>
</dbReference>
<dbReference type="EMBL" id="JBHTIA010000003">
    <property type="protein sequence ID" value="MFD0763643.1"/>
    <property type="molecule type" value="Genomic_DNA"/>
</dbReference>
<dbReference type="InterPro" id="IPR015815">
    <property type="entry name" value="HIBADH-related"/>
</dbReference>
<comment type="caution">
    <text evidence="5">The sequence shown here is derived from an EMBL/GenBank/DDBJ whole genome shotgun (WGS) entry which is preliminary data.</text>
</comment>